<dbReference type="CDD" id="cd05013">
    <property type="entry name" value="SIS_RpiR"/>
    <property type="match status" value="1"/>
</dbReference>
<gene>
    <name evidence="7" type="primary">ybbH_3</name>
    <name evidence="6" type="ORF">I6G64_18580</name>
    <name evidence="7" type="ORF">NCTC12961_04501</name>
</gene>
<dbReference type="RefSeq" id="WP_063197396.1">
    <property type="nucleotide sequence ID" value="NZ_CAMITG010000004.1"/>
</dbReference>
<dbReference type="PROSITE" id="PS51464">
    <property type="entry name" value="SIS"/>
    <property type="match status" value="1"/>
</dbReference>
<dbReference type="PANTHER" id="PTHR30514:SF21">
    <property type="entry name" value="RPIR-FAMILY TRANSCRIPTIONAL REGULATOR"/>
    <property type="match status" value="1"/>
</dbReference>
<dbReference type="Gene3D" id="3.40.50.10490">
    <property type="entry name" value="Glucose-6-phosphate isomerase like protein, domain 1"/>
    <property type="match status" value="1"/>
</dbReference>
<keyword evidence="2" id="KW-0238">DNA-binding</keyword>
<dbReference type="PROSITE" id="PS51071">
    <property type="entry name" value="HTH_RPIR"/>
    <property type="match status" value="1"/>
</dbReference>
<dbReference type="Pfam" id="PF01380">
    <property type="entry name" value="SIS"/>
    <property type="match status" value="1"/>
</dbReference>
<dbReference type="Proteomes" id="UP000594967">
    <property type="component" value="Chromosome"/>
</dbReference>
<dbReference type="GO" id="GO:1901135">
    <property type="term" value="P:carbohydrate derivative metabolic process"/>
    <property type="evidence" value="ECO:0007669"/>
    <property type="project" value="InterPro"/>
</dbReference>
<dbReference type="PANTHER" id="PTHR30514">
    <property type="entry name" value="GLUCOKINASE"/>
    <property type="match status" value="1"/>
</dbReference>
<dbReference type="EMBL" id="CP065673">
    <property type="protein sequence ID" value="QPS19573.1"/>
    <property type="molecule type" value="Genomic_DNA"/>
</dbReference>
<dbReference type="InterPro" id="IPR036388">
    <property type="entry name" value="WH-like_DNA-bd_sf"/>
</dbReference>
<evidence type="ECO:0000313" key="7">
    <source>
        <dbReference type="EMBL" id="SQI44628.1"/>
    </source>
</evidence>
<dbReference type="Proteomes" id="UP000248897">
    <property type="component" value="Chromosome 1"/>
</dbReference>
<dbReference type="InterPro" id="IPR046348">
    <property type="entry name" value="SIS_dom_sf"/>
</dbReference>
<feature type="domain" description="SIS" evidence="5">
    <location>
        <begin position="117"/>
        <end position="260"/>
    </location>
</feature>
<name>A0A2X4V8Z5_SERPL</name>
<dbReference type="SUPFAM" id="SSF46689">
    <property type="entry name" value="Homeodomain-like"/>
    <property type="match status" value="1"/>
</dbReference>
<dbReference type="Pfam" id="PF01418">
    <property type="entry name" value="HTH_6"/>
    <property type="match status" value="1"/>
</dbReference>
<dbReference type="GO" id="GO:0003677">
    <property type="term" value="F:DNA binding"/>
    <property type="evidence" value="ECO:0007669"/>
    <property type="project" value="UniProtKB-KW"/>
</dbReference>
<dbReference type="GO" id="GO:0097367">
    <property type="term" value="F:carbohydrate derivative binding"/>
    <property type="evidence" value="ECO:0007669"/>
    <property type="project" value="InterPro"/>
</dbReference>
<evidence type="ECO:0000313" key="8">
    <source>
        <dbReference type="Proteomes" id="UP000248897"/>
    </source>
</evidence>
<dbReference type="EMBL" id="LS483469">
    <property type="protein sequence ID" value="SQI44628.1"/>
    <property type="molecule type" value="Genomic_DNA"/>
</dbReference>
<evidence type="ECO:0000259" key="4">
    <source>
        <dbReference type="PROSITE" id="PS51071"/>
    </source>
</evidence>
<dbReference type="InterPro" id="IPR047640">
    <property type="entry name" value="RpiR-like"/>
</dbReference>
<dbReference type="InterPro" id="IPR035472">
    <property type="entry name" value="RpiR-like_SIS"/>
</dbReference>
<evidence type="ECO:0000259" key="5">
    <source>
        <dbReference type="PROSITE" id="PS51464"/>
    </source>
</evidence>
<proteinExistence type="predicted"/>
<evidence type="ECO:0000256" key="3">
    <source>
        <dbReference type="ARBA" id="ARBA00023163"/>
    </source>
</evidence>
<evidence type="ECO:0000256" key="2">
    <source>
        <dbReference type="ARBA" id="ARBA00023125"/>
    </source>
</evidence>
<feature type="domain" description="HTH rpiR-type" evidence="4">
    <location>
        <begin position="2"/>
        <end position="78"/>
    </location>
</feature>
<evidence type="ECO:0000313" key="9">
    <source>
        <dbReference type="Proteomes" id="UP000594967"/>
    </source>
</evidence>
<accession>A0A2X4V8Z5</accession>
<reference evidence="6 9" key="2">
    <citation type="submission" date="2020-12" db="EMBL/GenBank/DDBJ databases">
        <title>FDA dAtabase for Regulatory Grade micrObial Sequences (FDA-ARGOS): Supporting development and validation of Infectious Disease Dx tests.</title>
        <authorList>
            <person name="Sproer C."/>
            <person name="Gronow S."/>
            <person name="Severitt S."/>
            <person name="Schroder I."/>
            <person name="Tallon L."/>
            <person name="Sadzewicz L."/>
            <person name="Zhao X."/>
            <person name="Boylan J."/>
            <person name="Ott S."/>
            <person name="Bowen H."/>
            <person name="Vavikolanu K."/>
            <person name="Mehta A."/>
            <person name="Aluvathingal J."/>
            <person name="Nadendla S."/>
            <person name="Lowell S."/>
            <person name="Myers T."/>
            <person name="Yan Y."/>
            <person name="Sichtig H."/>
        </authorList>
    </citation>
    <scope>NUCLEOTIDE SEQUENCE [LARGE SCALE GENOMIC DNA]</scope>
    <source>
        <strain evidence="6 9">FDAARGOS_907</strain>
    </source>
</reference>
<dbReference type="InterPro" id="IPR001347">
    <property type="entry name" value="SIS_dom"/>
</dbReference>
<keyword evidence="9" id="KW-1185">Reference proteome</keyword>
<sequence length="262" mass="28880">MDNRLASLLQRGEDLTRAEYRVLAFIADHALQVGKLTVRELARETFVSTATVMRLCHKLGFSGYSELLFTIKQLLSDNPTLVLTTPSPGNLPAAFQQFIANYQRTFAYVSAEKIAAFSDLLQQEESFYLYGTGFSHLFAEYLEKKLQILGKSAFVSGGGDSRGIFLNNAPKYRVLIVISRSGKTEQVLDKTRIARNIGMKVVAFTRASINPLAPLADIHFPLYDDANDAAVDAGEITSFESNLVMLMDLLLLSATGGLRAAR</sequence>
<evidence type="ECO:0000313" key="6">
    <source>
        <dbReference type="EMBL" id="QPS19573.1"/>
    </source>
</evidence>
<evidence type="ECO:0000256" key="1">
    <source>
        <dbReference type="ARBA" id="ARBA00023015"/>
    </source>
</evidence>
<dbReference type="InterPro" id="IPR009057">
    <property type="entry name" value="Homeodomain-like_sf"/>
</dbReference>
<keyword evidence="1" id="KW-0805">Transcription regulation</keyword>
<dbReference type="SUPFAM" id="SSF53697">
    <property type="entry name" value="SIS domain"/>
    <property type="match status" value="1"/>
</dbReference>
<dbReference type="Gene3D" id="1.10.10.10">
    <property type="entry name" value="Winged helix-like DNA-binding domain superfamily/Winged helix DNA-binding domain"/>
    <property type="match status" value="1"/>
</dbReference>
<reference evidence="7 8" key="1">
    <citation type="submission" date="2018-06" db="EMBL/GenBank/DDBJ databases">
        <authorList>
            <consortium name="Pathogen Informatics"/>
            <person name="Doyle S."/>
        </authorList>
    </citation>
    <scope>NUCLEOTIDE SEQUENCE [LARGE SCALE GENOMIC DNA]</scope>
    <source>
        <strain evidence="7 8">NCTC12961</strain>
    </source>
</reference>
<keyword evidence="3" id="KW-0804">Transcription</keyword>
<protein>
    <submittedName>
        <fullName evidence="6">MurR/RpiR family transcriptional regulator</fullName>
    </submittedName>
    <submittedName>
        <fullName evidence="7">Uncharacterized HTH-type transcriptional regulator ybbH</fullName>
    </submittedName>
</protein>
<dbReference type="InterPro" id="IPR000281">
    <property type="entry name" value="HTH_RpiR"/>
</dbReference>
<organism evidence="7 8">
    <name type="scientific">Serratia plymuthica</name>
    <dbReference type="NCBI Taxonomy" id="82996"/>
    <lineage>
        <taxon>Bacteria</taxon>
        <taxon>Pseudomonadati</taxon>
        <taxon>Pseudomonadota</taxon>
        <taxon>Gammaproteobacteria</taxon>
        <taxon>Enterobacterales</taxon>
        <taxon>Yersiniaceae</taxon>
        <taxon>Serratia</taxon>
    </lineage>
</organism>
<dbReference type="GO" id="GO:0003700">
    <property type="term" value="F:DNA-binding transcription factor activity"/>
    <property type="evidence" value="ECO:0007669"/>
    <property type="project" value="InterPro"/>
</dbReference>
<dbReference type="AlphaFoldDB" id="A0A2X4V8Z5"/>